<evidence type="ECO:0000313" key="1">
    <source>
        <dbReference type="EMBL" id="KAJ2811190.1"/>
    </source>
</evidence>
<name>A0ACC1LK89_9FUNG</name>
<dbReference type="EMBL" id="JANBUP010000509">
    <property type="protein sequence ID" value="KAJ2811190.1"/>
    <property type="molecule type" value="Genomic_DNA"/>
</dbReference>
<dbReference type="Proteomes" id="UP001140096">
    <property type="component" value="Unassembled WGS sequence"/>
</dbReference>
<comment type="caution">
    <text evidence="1">The sequence shown here is derived from an EMBL/GenBank/DDBJ whole genome shotgun (WGS) entry which is preliminary data.</text>
</comment>
<protein>
    <submittedName>
        <fullName evidence="1">Uncharacterized protein</fullName>
    </submittedName>
</protein>
<reference evidence="1" key="1">
    <citation type="submission" date="2022-07" db="EMBL/GenBank/DDBJ databases">
        <title>Phylogenomic reconstructions and comparative analyses of Kickxellomycotina fungi.</title>
        <authorList>
            <person name="Reynolds N.K."/>
            <person name="Stajich J.E."/>
            <person name="Barry K."/>
            <person name="Grigoriev I.V."/>
            <person name="Crous P."/>
            <person name="Smith M.E."/>
        </authorList>
    </citation>
    <scope>NUCLEOTIDE SEQUENCE</scope>
    <source>
        <strain evidence="1">CBS 102833</strain>
    </source>
</reference>
<evidence type="ECO:0000313" key="2">
    <source>
        <dbReference type="Proteomes" id="UP001140096"/>
    </source>
</evidence>
<proteinExistence type="predicted"/>
<accession>A0ACC1LK89</accession>
<gene>
    <name evidence="1" type="ORF">H4S07_002221</name>
</gene>
<organism evidence="1 2">
    <name type="scientific">Coemansia furcata</name>
    <dbReference type="NCBI Taxonomy" id="417177"/>
    <lineage>
        <taxon>Eukaryota</taxon>
        <taxon>Fungi</taxon>
        <taxon>Fungi incertae sedis</taxon>
        <taxon>Zoopagomycota</taxon>
        <taxon>Kickxellomycotina</taxon>
        <taxon>Kickxellomycetes</taxon>
        <taxon>Kickxellales</taxon>
        <taxon>Kickxellaceae</taxon>
        <taxon>Coemansia</taxon>
    </lineage>
</organism>
<sequence length="169" mass="19015">MFGDCACIQVLELPYTSLDLWNVLALVKALPLLCDLLTSLPNVRSRPPGVSEKQLFAYVCNNYAPVGVKLRRWRINGGHGADIESAVKCVLLLALACPNFDYAAVDPDLRDLFMAHIKLAITKDGFRKRAPRLRRLLFGGWSNEFFSVHVAQTNATMTDSEQPEYEDEW</sequence>
<keyword evidence="2" id="KW-1185">Reference proteome</keyword>